<accession>A0A4U5MGZ0</accession>
<proteinExistence type="predicted"/>
<dbReference type="InterPro" id="IPR001810">
    <property type="entry name" value="F-box_dom"/>
</dbReference>
<dbReference type="Pfam" id="PF12937">
    <property type="entry name" value="F-box-like"/>
    <property type="match status" value="1"/>
</dbReference>
<dbReference type="InterPro" id="IPR032675">
    <property type="entry name" value="LRR_dom_sf"/>
</dbReference>
<evidence type="ECO:0000259" key="1">
    <source>
        <dbReference type="PROSITE" id="PS50181"/>
    </source>
</evidence>
<reference evidence="2 3" key="2">
    <citation type="journal article" date="2019" name="G3 (Bethesda)">
        <title>Hybrid Assembly of the Genome of the Entomopathogenic Nematode Steinernema carpocapsae Identifies the X-Chromosome.</title>
        <authorList>
            <person name="Serra L."/>
            <person name="Macchietto M."/>
            <person name="Macias-Munoz A."/>
            <person name="McGill C.J."/>
            <person name="Rodriguez I.M."/>
            <person name="Rodriguez B."/>
            <person name="Murad R."/>
            <person name="Mortazavi A."/>
        </authorList>
    </citation>
    <scope>NUCLEOTIDE SEQUENCE [LARGE SCALE GENOMIC DNA]</scope>
    <source>
        <strain evidence="2 3">ALL</strain>
    </source>
</reference>
<dbReference type="SMART" id="SM00256">
    <property type="entry name" value="FBOX"/>
    <property type="match status" value="1"/>
</dbReference>
<keyword evidence="3" id="KW-1185">Reference proteome</keyword>
<dbReference type="Gene3D" id="3.80.10.10">
    <property type="entry name" value="Ribonuclease Inhibitor"/>
    <property type="match status" value="1"/>
</dbReference>
<sequence>MAPNLPESPVSGVEAAKKAFRQRQLSFPANESSKALDFRRIFKKAQMDDGQRSGSSSLIKKCVSTIRRRNANWNPDQGEGLQSHVNLPNEILAKIFTNLEGTDLRNARVVNRRWHRVIDNTKYVTNTLGSRTVSRFVVRAAGKGAVELRWCVYGTAKSRSLMLSAQQLRHVALTSLEFSFRQFEIQRIILKNVALSNDLLLFFTRHFFVSPNFAPISLVFEGIDVSQVSHSIFEKFFALTAPNLETLQLRSLTGLRAESVNDHFMSYLDASKVRSIEISSPKFAFTTRPKVLRVSDVTLARLSTKGNFPALHLERCQITSLMLAHYTENYLKKAALKTLAIQRQCCKIRQCPAVNGEVYERECRRRSLSCEEREDCQYSVHTDDGNTEAAFTISLIADELPQSPSLNVIH</sequence>
<protein>
    <recommendedName>
        <fullName evidence="1">F-box domain-containing protein</fullName>
    </recommendedName>
</protein>
<dbReference type="AlphaFoldDB" id="A0A4U5MGZ0"/>
<comment type="caution">
    <text evidence="2">The sequence shown here is derived from an EMBL/GenBank/DDBJ whole genome shotgun (WGS) entry which is preliminary data.</text>
</comment>
<dbReference type="InterPro" id="IPR036047">
    <property type="entry name" value="F-box-like_dom_sf"/>
</dbReference>
<evidence type="ECO:0000313" key="2">
    <source>
        <dbReference type="EMBL" id="TKR68531.1"/>
    </source>
</evidence>
<dbReference type="CDD" id="cd09917">
    <property type="entry name" value="F-box_SF"/>
    <property type="match status" value="1"/>
</dbReference>
<organism evidence="2 3">
    <name type="scientific">Steinernema carpocapsae</name>
    <name type="common">Entomopathogenic nematode</name>
    <dbReference type="NCBI Taxonomy" id="34508"/>
    <lineage>
        <taxon>Eukaryota</taxon>
        <taxon>Metazoa</taxon>
        <taxon>Ecdysozoa</taxon>
        <taxon>Nematoda</taxon>
        <taxon>Chromadorea</taxon>
        <taxon>Rhabditida</taxon>
        <taxon>Tylenchina</taxon>
        <taxon>Panagrolaimomorpha</taxon>
        <taxon>Strongyloidoidea</taxon>
        <taxon>Steinernematidae</taxon>
        <taxon>Steinernema</taxon>
    </lineage>
</organism>
<feature type="domain" description="F-box" evidence="1">
    <location>
        <begin position="81"/>
        <end position="127"/>
    </location>
</feature>
<evidence type="ECO:0000313" key="3">
    <source>
        <dbReference type="Proteomes" id="UP000298663"/>
    </source>
</evidence>
<reference evidence="2 3" key="1">
    <citation type="journal article" date="2015" name="Genome Biol.">
        <title>Comparative genomics of Steinernema reveals deeply conserved gene regulatory networks.</title>
        <authorList>
            <person name="Dillman A.R."/>
            <person name="Macchietto M."/>
            <person name="Porter C.F."/>
            <person name="Rogers A."/>
            <person name="Williams B."/>
            <person name="Antoshechkin I."/>
            <person name="Lee M.M."/>
            <person name="Goodwin Z."/>
            <person name="Lu X."/>
            <person name="Lewis E.E."/>
            <person name="Goodrich-Blair H."/>
            <person name="Stock S.P."/>
            <person name="Adams B.J."/>
            <person name="Sternberg P.W."/>
            <person name="Mortazavi A."/>
        </authorList>
    </citation>
    <scope>NUCLEOTIDE SEQUENCE [LARGE SCALE GENOMIC DNA]</scope>
    <source>
        <strain evidence="2 3">ALL</strain>
    </source>
</reference>
<name>A0A4U5MGZ0_STECR</name>
<gene>
    <name evidence="2" type="ORF">L596_024500</name>
</gene>
<dbReference type="SUPFAM" id="SSF81383">
    <property type="entry name" value="F-box domain"/>
    <property type="match status" value="1"/>
</dbReference>
<dbReference type="Proteomes" id="UP000298663">
    <property type="component" value="Unassembled WGS sequence"/>
</dbReference>
<dbReference type="OrthoDB" id="5811793at2759"/>
<dbReference type="PROSITE" id="PS50181">
    <property type="entry name" value="FBOX"/>
    <property type="match status" value="1"/>
</dbReference>
<dbReference type="EMBL" id="AZBU02000008">
    <property type="protein sequence ID" value="TKR68531.1"/>
    <property type="molecule type" value="Genomic_DNA"/>
</dbReference>